<evidence type="ECO:0008006" key="8">
    <source>
        <dbReference type="Google" id="ProtNLM"/>
    </source>
</evidence>
<feature type="chain" id="PRO_5008088217" description="Pilus formation protein N-terminal domain-containing protein" evidence="2">
    <location>
        <begin position="17"/>
        <end position="450"/>
    </location>
</feature>
<dbReference type="PRINTS" id="PR01032">
    <property type="entry name" value="PHAGEIV"/>
</dbReference>
<name>A0A178HTI9_9HYPH</name>
<dbReference type="InterPro" id="IPR004846">
    <property type="entry name" value="T2SS/T3SS_dom"/>
</dbReference>
<evidence type="ECO:0000256" key="2">
    <source>
        <dbReference type="SAM" id="SignalP"/>
    </source>
</evidence>
<evidence type="ECO:0000256" key="1">
    <source>
        <dbReference type="RuleBase" id="RU004003"/>
    </source>
</evidence>
<comment type="caution">
    <text evidence="6">The sequence shown here is derived from an EMBL/GenBank/DDBJ whole genome shotgun (WGS) entry which is preliminary data.</text>
</comment>
<feature type="signal peptide" evidence="2">
    <location>
        <begin position="1"/>
        <end position="16"/>
    </location>
</feature>
<evidence type="ECO:0000313" key="7">
    <source>
        <dbReference type="Proteomes" id="UP000078389"/>
    </source>
</evidence>
<evidence type="ECO:0000259" key="4">
    <source>
        <dbReference type="Pfam" id="PF04972"/>
    </source>
</evidence>
<dbReference type="AlphaFoldDB" id="A0A178HTI9"/>
<dbReference type="Pfam" id="PF00263">
    <property type="entry name" value="Secretin"/>
    <property type="match status" value="1"/>
</dbReference>
<keyword evidence="2" id="KW-0732">Signal</keyword>
<dbReference type="Proteomes" id="UP000078389">
    <property type="component" value="Unassembled WGS sequence"/>
</dbReference>
<dbReference type="InterPro" id="IPR050810">
    <property type="entry name" value="Bact_Secretion_Sys_Channel"/>
</dbReference>
<accession>A0A178HTI9</accession>
<dbReference type="PRINTS" id="PR00811">
    <property type="entry name" value="BCTERIALGSPD"/>
</dbReference>
<sequence length="450" mass="46368">MALMLTALTPTVPALAQTVNYDVATTSVMRINLPVSQAVTVTVSNAIGKAVSADAAIADAQLITNKSLYLIGKSFGTTTVNLFSDVGEPIGLLAVEVGADTADMTSAIRSAVPNSNVRVGTVNGRVRLSGTVTDEGSMQKILQIVDQYGSPGVINTITLAGGQQVNLEVRILEAQRDAGRQLGIQWGGTVGGVSAGIGGGPNNPAGGAASFSSFATSVLAGLTGVSLTATINALEAKSLVRTLAEPNLTTLSGVKASFLAGGQVPIRVSDGQGGATIQYRDFGVRLVFTPIVLDGDRIQIHLTPEVSSIGAMTAAGDPVFNTRTLDATVELRDGQSFSVAGLLQASSNTSQNQLPWIGDVPILGALFRSSNYQKNDTELVVIVTPRLVQPATPGQLLATPLDGTAPANDAEFFLLGQMEVTPKMIQNFEAGAGVIGPFGYMIDLSLGETN</sequence>
<reference evidence="6 7" key="1">
    <citation type="submission" date="2016-03" db="EMBL/GenBank/DDBJ databases">
        <title>Genome sequencing of Devosia sp. S37.</title>
        <authorList>
            <person name="Mohd Nor M."/>
        </authorList>
    </citation>
    <scope>NUCLEOTIDE SEQUENCE [LARGE SCALE GENOMIC DNA]</scope>
    <source>
        <strain evidence="6 7">S37</strain>
    </source>
</reference>
<dbReference type="GO" id="GO:0009306">
    <property type="term" value="P:protein secretion"/>
    <property type="evidence" value="ECO:0007669"/>
    <property type="project" value="InterPro"/>
</dbReference>
<proteinExistence type="inferred from homology"/>
<dbReference type="Pfam" id="PF04972">
    <property type="entry name" value="BON"/>
    <property type="match status" value="1"/>
</dbReference>
<dbReference type="PANTHER" id="PTHR30332:SF17">
    <property type="entry name" value="TYPE IV PILIATION SYSTEM PROTEIN DR_0774-RELATED"/>
    <property type="match status" value="1"/>
</dbReference>
<feature type="domain" description="Type II/III secretion system secretin-like" evidence="3">
    <location>
        <begin position="233"/>
        <end position="388"/>
    </location>
</feature>
<dbReference type="GO" id="GO:0015627">
    <property type="term" value="C:type II protein secretion system complex"/>
    <property type="evidence" value="ECO:0007669"/>
    <property type="project" value="TreeGrafter"/>
</dbReference>
<comment type="similarity">
    <text evidence="1">Belongs to the bacterial secretin family.</text>
</comment>
<dbReference type="InterPro" id="IPR032789">
    <property type="entry name" value="T2SS-T3SS_pil_N"/>
</dbReference>
<dbReference type="STRING" id="1770058.A3840_14760"/>
<dbReference type="InterPro" id="IPR001775">
    <property type="entry name" value="GspD/PilQ"/>
</dbReference>
<feature type="domain" description="BON" evidence="4">
    <location>
        <begin position="101"/>
        <end position="160"/>
    </location>
</feature>
<keyword evidence="7" id="KW-1185">Reference proteome</keyword>
<dbReference type="Pfam" id="PF13629">
    <property type="entry name" value="T2SS-T3SS_pil_N"/>
    <property type="match status" value="1"/>
</dbReference>
<gene>
    <name evidence="6" type="ORF">A3840_14760</name>
</gene>
<evidence type="ECO:0000259" key="5">
    <source>
        <dbReference type="Pfam" id="PF13629"/>
    </source>
</evidence>
<evidence type="ECO:0000313" key="6">
    <source>
        <dbReference type="EMBL" id="OAM75295.1"/>
    </source>
</evidence>
<dbReference type="InterPro" id="IPR007055">
    <property type="entry name" value="BON_dom"/>
</dbReference>
<evidence type="ECO:0000259" key="3">
    <source>
        <dbReference type="Pfam" id="PF00263"/>
    </source>
</evidence>
<dbReference type="PANTHER" id="PTHR30332">
    <property type="entry name" value="PROBABLE GENERAL SECRETION PATHWAY PROTEIN D"/>
    <property type="match status" value="1"/>
</dbReference>
<organism evidence="6 7">
    <name type="scientific">Devosia elaeis</name>
    <dbReference type="NCBI Taxonomy" id="1770058"/>
    <lineage>
        <taxon>Bacteria</taxon>
        <taxon>Pseudomonadati</taxon>
        <taxon>Pseudomonadota</taxon>
        <taxon>Alphaproteobacteria</taxon>
        <taxon>Hyphomicrobiales</taxon>
        <taxon>Devosiaceae</taxon>
        <taxon>Devosia</taxon>
    </lineage>
</organism>
<feature type="domain" description="Pilus formation protein N-terminal" evidence="5">
    <location>
        <begin position="31"/>
        <end position="97"/>
    </location>
</feature>
<protein>
    <recommendedName>
        <fullName evidence="8">Pilus formation protein N-terminal domain-containing protein</fullName>
    </recommendedName>
</protein>
<dbReference type="EMBL" id="LVVY01000112">
    <property type="protein sequence ID" value="OAM75295.1"/>
    <property type="molecule type" value="Genomic_DNA"/>
</dbReference>